<accession>A0A511BRN4</accession>
<dbReference type="PANTHER" id="PTHR43163:SF6">
    <property type="entry name" value="DIPEPTIDE TRANSPORT SYSTEM PERMEASE PROTEIN DPPB-RELATED"/>
    <property type="match status" value="1"/>
</dbReference>
<feature type="domain" description="ABC transmembrane type-1" evidence="8">
    <location>
        <begin position="96"/>
        <end position="308"/>
    </location>
</feature>
<keyword evidence="6 7" id="KW-0472">Membrane</keyword>
<keyword evidence="4 7" id="KW-0812">Transmembrane</keyword>
<dbReference type="Proteomes" id="UP000321405">
    <property type="component" value="Unassembled WGS sequence"/>
</dbReference>
<name>A0A511BRN4_9PROT</name>
<dbReference type="GO" id="GO:0055085">
    <property type="term" value="P:transmembrane transport"/>
    <property type="evidence" value="ECO:0007669"/>
    <property type="project" value="InterPro"/>
</dbReference>
<evidence type="ECO:0000256" key="2">
    <source>
        <dbReference type="ARBA" id="ARBA00022448"/>
    </source>
</evidence>
<evidence type="ECO:0000313" key="9">
    <source>
        <dbReference type="EMBL" id="GEL03007.1"/>
    </source>
</evidence>
<sequence length="334" mass="35963">MRGVLSRLGQTLFVLFGISVLVFAVFFATPGSDPSARIAGRGASEETIARIRHEYGFDRGLVARYLSMMDHLFLSRDLTSYVNHGQNVVAEVFHAAPVTLSLVSWAALFWVGGALVTGMLAACFAGRWPDRLLSGLGILGLSVPVFWLGEMVNLLSQSRFHDTMLFRWVPALGYIPPGISLTGWAKCLILPALTLSIAFIGIYGRILRSDLLAAMQEDALRTARAKGAGPVRLWVFHALRLSGLSVVSLFGLDFAQLLGGGALLTEVVFALPGVGHLTYQGLSTLDLPLIMATVMYSAFFVVIANVLVDGLYRLLDPRIGSRSGTAARGGRSHG</sequence>
<feature type="transmembrane region" description="Helical" evidence="7">
    <location>
        <begin position="132"/>
        <end position="149"/>
    </location>
</feature>
<organism evidence="9 10">
    <name type="scientific">Swaminathania salitolerans</name>
    <dbReference type="NCBI Taxonomy" id="182838"/>
    <lineage>
        <taxon>Bacteria</taxon>
        <taxon>Pseudomonadati</taxon>
        <taxon>Pseudomonadota</taxon>
        <taxon>Alphaproteobacteria</taxon>
        <taxon>Acetobacterales</taxon>
        <taxon>Acetobacteraceae</taxon>
        <taxon>Swaminathania</taxon>
    </lineage>
</organism>
<gene>
    <name evidence="9" type="ORF">SSA02_21700</name>
</gene>
<dbReference type="Gene3D" id="1.10.3720.10">
    <property type="entry name" value="MetI-like"/>
    <property type="match status" value="1"/>
</dbReference>
<evidence type="ECO:0000256" key="7">
    <source>
        <dbReference type="RuleBase" id="RU363032"/>
    </source>
</evidence>
<keyword evidence="3" id="KW-1003">Cell membrane</keyword>
<dbReference type="PROSITE" id="PS50928">
    <property type="entry name" value="ABC_TM1"/>
    <property type="match status" value="1"/>
</dbReference>
<evidence type="ECO:0000256" key="4">
    <source>
        <dbReference type="ARBA" id="ARBA00022692"/>
    </source>
</evidence>
<dbReference type="RefSeq" id="WP_147094084.1">
    <property type="nucleotide sequence ID" value="NZ_BJVC01000005.1"/>
</dbReference>
<evidence type="ECO:0000259" key="8">
    <source>
        <dbReference type="PROSITE" id="PS50928"/>
    </source>
</evidence>
<evidence type="ECO:0000256" key="1">
    <source>
        <dbReference type="ARBA" id="ARBA00004651"/>
    </source>
</evidence>
<dbReference type="InterPro" id="IPR045621">
    <property type="entry name" value="BPD_transp_1_N"/>
</dbReference>
<dbReference type="PANTHER" id="PTHR43163">
    <property type="entry name" value="DIPEPTIDE TRANSPORT SYSTEM PERMEASE PROTEIN DPPB-RELATED"/>
    <property type="match status" value="1"/>
</dbReference>
<comment type="subcellular location">
    <subcellularLocation>
        <location evidence="1 7">Cell membrane</location>
        <topology evidence="1 7">Multi-pass membrane protein</topology>
    </subcellularLocation>
</comment>
<dbReference type="InterPro" id="IPR000515">
    <property type="entry name" value="MetI-like"/>
</dbReference>
<keyword evidence="2 7" id="KW-0813">Transport</keyword>
<dbReference type="OrthoDB" id="9805855at2"/>
<dbReference type="Pfam" id="PF19300">
    <property type="entry name" value="BPD_transp_1_N"/>
    <property type="match status" value="1"/>
</dbReference>
<feature type="transmembrane region" description="Helical" evidence="7">
    <location>
        <begin position="257"/>
        <end position="277"/>
    </location>
</feature>
<evidence type="ECO:0000256" key="6">
    <source>
        <dbReference type="ARBA" id="ARBA00023136"/>
    </source>
</evidence>
<evidence type="ECO:0000256" key="5">
    <source>
        <dbReference type="ARBA" id="ARBA00022989"/>
    </source>
</evidence>
<feature type="transmembrane region" description="Helical" evidence="7">
    <location>
        <begin position="183"/>
        <end position="203"/>
    </location>
</feature>
<dbReference type="SUPFAM" id="SSF161098">
    <property type="entry name" value="MetI-like"/>
    <property type="match status" value="1"/>
</dbReference>
<feature type="transmembrane region" description="Helical" evidence="7">
    <location>
        <begin position="102"/>
        <end position="125"/>
    </location>
</feature>
<comment type="caution">
    <text evidence="9">The sequence shown here is derived from an EMBL/GenBank/DDBJ whole genome shotgun (WGS) entry which is preliminary data.</text>
</comment>
<proteinExistence type="inferred from homology"/>
<evidence type="ECO:0000256" key="3">
    <source>
        <dbReference type="ARBA" id="ARBA00022475"/>
    </source>
</evidence>
<dbReference type="EMBL" id="BJVC01000005">
    <property type="protein sequence ID" value="GEL03007.1"/>
    <property type="molecule type" value="Genomic_DNA"/>
</dbReference>
<feature type="transmembrane region" description="Helical" evidence="7">
    <location>
        <begin position="289"/>
        <end position="308"/>
    </location>
</feature>
<dbReference type="Pfam" id="PF00528">
    <property type="entry name" value="BPD_transp_1"/>
    <property type="match status" value="1"/>
</dbReference>
<dbReference type="CDD" id="cd06261">
    <property type="entry name" value="TM_PBP2"/>
    <property type="match status" value="1"/>
</dbReference>
<feature type="transmembrane region" description="Helical" evidence="7">
    <location>
        <begin position="231"/>
        <end position="251"/>
    </location>
</feature>
<reference evidence="9 10" key="1">
    <citation type="submission" date="2019-07" db="EMBL/GenBank/DDBJ databases">
        <title>Whole genome shotgun sequence of Swaminathania salitolerans NBRC 104436.</title>
        <authorList>
            <person name="Hosoyama A."/>
            <person name="Uohara A."/>
            <person name="Ohji S."/>
            <person name="Ichikawa N."/>
        </authorList>
    </citation>
    <scope>NUCLEOTIDE SEQUENCE [LARGE SCALE GENOMIC DNA]</scope>
    <source>
        <strain evidence="9 10">NBRC 104436</strain>
    </source>
</reference>
<dbReference type="AlphaFoldDB" id="A0A511BRN4"/>
<keyword evidence="10" id="KW-1185">Reference proteome</keyword>
<comment type="similarity">
    <text evidence="7">Belongs to the binding-protein-dependent transport system permease family.</text>
</comment>
<protein>
    <submittedName>
        <fullName evidence="9">Peptide ABC transporter permease</fullName>
    </submittedName>
</protein>
<evidence type="ECO:0000313" key="10">
    <source>
        <dbReference type="Proteomes" id="UP000321405"/>
    </source>
</evidence>
<keyword evidence="5 7" id="KW-1133">Transmembrane helix</keyword>
<dbReference type="GO" id="GO:0005886">
    <property type="term" value="C:plasma membrane"/>
    <property type="evidence" value="ECO:0007669"/>
    <property type="project" value="UniProtKB-SubCell"/>
</dbReference>
<dbReference type="InterPro" id="IPR035906">
    <property type="entry name" value="MetI-like_sf"/>
</dbReference>
<feature type="transmembrane region" description="Helical" evidence="7">
    <location>
        <begin position="12"/>
        <end position="29"/>
    </location>
</feature>